<dbReference type="AlphaFoldDB" id="A0A412WLI4"/>
<proteinExistence type="predicted"/>
<sequence length="130" mass="15692">MGEGIPNDFDYGLEINKEYLVMGIMTFKKSDNLYFLIDEDSRPGWFPHQIFEIESNELPFNWFVRINKDNKHTDYRNLIGFAELCNDEDFFNKLLERDEATLRTYFRRKMELEKEWDDINYVINSLLVGK</sequence>
<gene>
    <name evidence="1" type="ORF">DWW24_05925</name>
</gene>
<comment type="caution">
    <text evidence="1">The sequence shown here is derived from an EMBL/GenBank/DDBJ whole genome shotgun (WGS) entry which is preliminary data.</text>
</comment>
<evidence type="ECO:0000313" key="1">
    <source>
        <dbReference type="EMBL" id="RGV28062.1"/>
    </source>
</evidence>
<organism evidence="1 2">
    <name type="scientific">Odoribacter splanchnicus</name>
    <dbReference type="NCBI Taxonomy" id="28118"/>
    <lineage>
        <taxon>Bacteria</taxon>
        <taxon>Pseudomonadati</taxon>
        <taxon>Bacteroidota</taxon>
        <taxon>Bacteroidia</taxon>
        <taxon>Bacteroidales</taxon>
        <taxon>Odoribacteraceae</taxon>
        <taxon>Odoribacter</taxon>
    </lineage>
</organism>
<dbReference type="EMBL" id="QRYW01000010">
    <property type="protein sequence ID" value="RGV28062.1"/>
    <property type="molecule type" value="Genomic_DNA"/>
</dbReference>
<name>A0A412WLI4_9BACT</name>
<protein>
    <submittedName>
        <fullName evidence="1">Uncharacterized protein</fullName>
    </submittedName>
</protein>
<reference evidence="1 2" key="1">
    <citation type="submission" date="2018-08" db="EMBL/GenBank/DDBJ databases">
        <title>A genome reference for cultivated species of the human gut microbiota.</title>
        <authorList>
            <person name="Zou Y."/>
            <person name="Xue W."/>
            <person name="Luo G."/>
        </authorList>
    </citation>
    <scope>NUCLEOTIDE SEQUENCE [LARGE SCALE GENOMIC DNA]</scope>
    <source>
        <strain evidence="1 2">AF14-6AC</strain>
    </source>
</reference>
<evidence type="ECO:0000313" key="2">
    <source>
        <dbReference type="Proteomes" id="UP000283426"/>
    </source>
</evidence>
<dbReference type="Proteomes" id="UP000283426">
    <property type="component" value="Unassembled WGS sequence"/>
</dbReference>
<accession>A0A412WLI4</accession>